<dbReference type="PANTHER" id="PTHR10622:SF10">
    <property type="entry name" value="HET DOMAIN-CONTAINING PROTEIN"/>
    <property type="match status" value="1"/>
</dbReference>
<dbReference type="GeneID" id="43671047"/>
<dbReference type="Proteomes" id="UP000325579">
    <property type="component" value="Unassembled WGS sequence"/>
</dbReference>
<protein>
    <recommendedName>
        <fullName evidence="3">Heterokaryon incompatibility domain-containing protein</fullName>
    </recommendedName>
</protein>
<evidence type="ECO:0008006" key="3">
    <source>
        <dbReference type="Google" id="ProtNLM"/>
    </source>
</evidence>
<dbReference type="RefSeq" id="XP_031945077.1">
    <property type="nucleotide sequence ID" value="XM_032086356.1"/>
</dbReference>
<evidence type="ECO:0000313" key="2">
    <source>
        <dbReference type="Proteomes" id="UP000325579"/>
    </source>
</evidence>
<evidence type="ECO:0000313" key="1">
    <source>
        <dbReference type="EMBL" id="KAE8407758.1"/>
    </source>
</evidence>
<gene>
    <name evidence="1" type="ORF">BDV37DRAFT_279546</name>
</gene>
<dbReference type="EMBL" id="ML736746">
    <property type="protein sequence ID" value="KAE8407758.1"/>
    <property type="molecule type" value="Genomic_DNA"/>
</dbReference>
<sequence length="384" mass="44458">MERVAGSRDNNHIGGSQATQDTRTYAIVADGSLKQCPPEHVEVTIFSYTWRDFDLGSPIAKRKDTMCVIYGNLAGRMYAQLATCFKFNGENIMLQRDMDILQYSWYRRAAVCLVYLRDVQYTDSGPEMKNRLRRSQWFREPWALQELLASEQIWFYSQEGKGFEETKSSLLDWFEQETGIEKSILQHPQNVEKACIAKRMSWAATRNYDTPDAVHSLKGILTVNMASERDESTRDAFHRLQIKLIKKYPHNLSIFAWKVDHRNGPHSHDTLLADSPREFASCSRLELFEIQLPVSQVSRGDENVYLNVPLLYMTNIYYMLCLNCHEPGTPLAIGIQIVFMPQTQSVRRFDVTETQRWYKNPESANIRSGRFVIEPSGKVTIERN</sequence>
<dbReference type="OrthoDB" id="4507834at2759"/>
<organism evidence="1 2">
    <name type="scientific">Aspergillus pseudonomiae</name>
    <dbReference type="NCBI Taxonomy" id="1506151"/>
    <lineage>
        <taxon>Eukaryota</taxon>
        <taxon>Fungi</taxon>
        <taxon>Dikarya</taxon>
        <taxon>Ascomycota</taxon>
        <taxon>Pezizomycotina</taxon>
        <taxon>Eurotiomycetes</taxon>
        <taxon>Eurotiomycetidae</taxon>
        <taxon>Eurotiales</taxon>
        <taxon>Aspergillaceae</taxon>
        <taxon>Aspergillus</taxon>
        <taxon>Aspergillus subgen. Circumdati</taxon>
    </lineage>
</organism>
<accession>A0A5N7DQI5</accession>
<name>A0A5N7DQI5_9EURO</name>
<dbReference type="PANTHER" id="PTHR10622">
    <property type="entry name" value="HET DOMAIN-CONTAINING PROTEIN"/>
    <property type="match status" value="1"/>
</dbReference>
<dbReference type="AlphaFoldDB" id="A0A5N7DQI5"/>
<keyword evidence="2" id="KW-1185">Reference proteome</keyword>
<proteinExistence type="predicted"/>
<reference evidence="1 2" key="1">
    <citation type="submission" date="2019-04" db="EMBL/GenBank/DDBJ databases">
        <authorList>
            <consortium name="DOE Joint Genome Institute"/>
            <person name="Mondo S."/>
            <person name="Kjaerbolling I."/>
            <person name="Vesth T."/>
            <person name="Frisvad J.C."/>
            <person name="Nybo J.L."/>
            <person name="Theobald S."/>
            <person name="Kildgaard S."/>
            <person name="Isbrandt T."/>
            <person name="Kuo A."/>
            <person name="Sato A."/>
            <person name="Lyhne E.K."/>
            <person name="Kogle M.E."/>
            <person name="Wiebenga A."/>
            <person name="Kun R.S."/>
            <person name="Lubbers R.J."/>
            <person name="Makela M.R."/>
            <person name="Barry K."/>
            <person name="Chovatia M."/>
            <person name="Clum A."/>
            <person name="Daum C."/>
            <person name="Haridas S."/>
            <person name="He G."/>
            <person name="LaButti K."/>
            <person name="Lipzen A."/>
            <person name="Riley R."/>
            <person name="Salamov A."/>
            <person name="Simmons B.A."/>
            <person name="Magnuson J.K."/>
            <person name="Henrissat B."/>
            <person name="Mortensen U.H."/>
            <person name="Larsen T.O."/>
            <person name="Devries R.P."/>
            <person name="Grigoriev I.V."/>
            <person name="Machida M."/>
            <person name="Baker S.E."/>
            <person name="Andersen M.R."/>
            <person name="Cantor M.N."/>
            <person name="Hua S.X."/>
        </authorList>
    </citation>
    <scope>NUCLEOTIDE SEQUENCE [LARGE SCALE GENOMIC DNA]</scope>
    <source>
        <strain evidence="1 2">CBS 119388</strain>
    </source>
</reference>